<dbReference type="PROSITE" id="PS51257">
    <property type="entry name" value="PROKAR_LIPOPROTEIN"/>
    <property type="match status" value="1"/>
</dbReference>
<evidence type="ECO:0000256" key="1">
    <source>
        <dbReference type="SAM" id="SignalP"/>
    </source>
</evidence>
<dbReference type="RefSeq" id="WP_173140664.1">
    <property type="nucleotide sequence ID" value="NZ_CBCSGW010000050.1"/>
</dbReference>
<dbReference type="EMBL" id="JAAATY010000032">
    <property type="protein sequence ID" value="NRN69943.1"/>
    <property type="molecule type" value="Genomic_DNA"/>
</dbReference>
<gene>
    <name evidence="2" type="ORF">GC106_72050</name>
</gene>
<proteinExistence type="predicted"/>
<organism evidence="2 3">
    <name type="scientific">Kibdelosporangium persicum</name>
    <dbReference type="NCBI Taxonomy" id="2698649"/>
    <lineage>
        <taxon>Bacteria</taxon>
        <taxon>Bacillati</taxon>
        <taxon>Actinomycetota</taxon>
        <taxon>Actinomycetes</taxon>
        <taxon>Pseudonocardiales</taxon>
        <taxon>Pseudonocardiaceae</taxon>
        <taxon>Kibdelosporangium</taxon>
    </lineage>
</organism>
<sequence length="312" mass="33209">MGWSRWAVLIVGFLVSGCTTQVGGAALPDPAYAPPKRVSSTSTDLLGTANTLDPCSLLDPAALSQFGTPQQTEQESYDYCWLKLPLGSTTVAVRFGLLERVRGELRAKEIEPVGALRVFEENPAKDRCARYILFSDNVTMIVSADTYESPGASVPQLCSITEKTTTTIAENVAARKVTHFTFPASSLGRVDPCKVVTVALAQVPGLPTGEVISYPGQHQCRWGLAMVPSLTVRFVLGTPATAPEVRQETIAGRQTGVYPVNVAGRSVCVAELKHGTGRELAQVLVRLPAGNTEAACAALRIVAAEAWTKLPA</sequence>
<protein>
    <recommendedName>
        <fullName evidence="4">DUF3558 domain-containing protein</fullName>
    </recommendedName>
</protein>
<keyword evidence="1" id="KW-0732">Signal</keyword>
<feature type="chain" id="PRO_5046876214" description="DUF3558 domain-containing protein" evidence="1">
    <location>
        <begin position="25"/>
        <end position="312"/>
    </location>
</feature>
<evidence type="ECO:0008006" key="4">
    <source>
        <dbReference type="Google" id="ProtNLM"/>
    </source>
</evidence>
<dbReference type="Proteomes" id="UP000763557">
    <property type="component" value="Unassembled WGS sequence"/>
</dbReference>
<feature type="signal peptide" evidence="1">
    <location>
        <begin position="1"/>
        <end position="24"/>
    </location>
</feature>
<comment type="caution">
    <text evidence="2">The sequence shown here is derived from an EMBL/GenBank/DDBJ whole genome shotgun (WGS) entry which is preliminary data.</text>
</comment>
<accession>A0ABX2FGQ0</accession>
<reference evidence="2 3" key="1">
    <citation type="submission" date="2020-01" db="EMBL/GenBank/DDBJ databases">
        <title>Kibdelosporangium persica a novel Actinomycetes from a hot desert in Iran.</title>
        <authorList>
            <person name="Safaei N."/>
            <person name="Zaburannyi N."/>
            <person name="Mueller R."/>
            <person name="Wink J."/>
        </authorList>
    </citation>
    <scope>NUCLEOTIDE SEQUENCE [LARGE SCALE GENOMIC DNA]</scope>
    <source>
        <strain evidence="2 3">4NS15</strain>
    </source>
</reference>
<keyword evidence="3" id="KW-1185">Reference proteome</keyword>
<evidence type="ECO:0000313" key="3">
    <source>
        <dbReference type="Proteomes" id="UP000763557"/>
    </source>
</evidence>
<name>A0ABX2FGQ0_9PSEU</name>
<evidence type="ECO:0000313" key="2">
    <source>
        <dbReference type="EMBL" id="NRN69943.1"/>
    </source>
</evidence>